<dbReference type="InterPro" id="IPR000653">
    <property type="entry name" value="DegT/StrS_aminotransferase"/>
</dbReference>
<dbReference type="Proteomes" id="UP001601058">
    <property type="component" value="Unassembled WGS sequence"/>
</dbReference>
<evidence type="ECO:0000256" key="1">
    <source>
        <dbReference type="ARBA" id="ARBA00022898"/>
    </source>
</evidence>
<comment type="similarity">
    <text evidence="2 3">Belongs to the DegT/DnrJ/EryC1 family.</text>
</comment>
<dbReference type="InterPro" id="IPR015421">
    <property type="entry name" value="PyrdxlP-dep_Trfase_major"/>
</dbReference>
<dbReference type="PANTHER" id="PTHR30244:SF36">
    <property type="entry name" value="3-OXO-GLUCOSE-6-PHOSPHATE:GLUTAMATE AMINOTRANSFERASE"/>
    <property type="match status" value="1"/>
</dbReference>
<keyword evidence="1 3" id="KW-0663">Pyridoxal phosphate</keyword>
<evidence type="ECO:0000256" key="3">
    <source>
        <dbReference type="RuleBase" id="RU004508"/>
    </source>
</evidence>
<dbReference type="Gene3D" id="3.40.640.10">
    <property type="entry name" value="Type I PLP-dependent aspartate aminotransferase-like (Major domain)"/>
    <property type="match status" value="1"/>
</dbReference>
<dbReference type="PANTHER" id="PTHR30244">
    <property type="entry name" value="TRANSAMINASE"/>
    <property type="match status" value="1"/>
</dbReference>
<keyword evidence="5" id="KW-1185">Reference proteome</keyword>
<dbReference type="RefSeq" id="WP_389214406.1">
    <property type="nucleotide sequence ID" value="NZ_JBIACJ010000001.1"/>
</dbReference>
<comment type="caution">
    <text evidence="4">The sequence shown here is derived from an EMBL/GenBank/DDBJ whole genome shotgun (WGS) entry which is preliminary data.</text>
</comment>
<dbReference type="InterPro" id="IPR015424">
    <property type="entry name" value="PyrdxlP-dep_Trfase"/>
</dbReference>
<dbReference type="GO" id="GO:0008483">
    <property type="term" value="F:transaminase activity"/>
    <property type="evidence" value="ECO:0007669"/>
    <property type="project" value="UniProtKB-KW"/>
</dbReference>
<dbReference type="PIRSF" id="PIRSF000390">
    <property type="entry name" value="PLP_StrS"/>
    <property type="match status" value="1"/>
</dbReference>
<dbReference type="Pfam" id="PF01041">
    <property type="entry name" value="DegT_DnrJ_EryC1"/>
    <property type="match status" value="1"/>
</dbReference>
<evidence type="ECO:0000313" key="5">
    <source>
        <dbReference type="Proteomes" id="UP001601058"/>
    </source>
</evidence>
<keyword evidence="4" id="KW-0808">Transferase</keyword>
<accession>A0ABW6JT47</accession>
<proteinExistence type="inferred from homology"/>
<evidence type="ECO:0000313" key="4">
    <source>
        <dbReference type="EMBL" id="MFE8695022.1"/>
    </source>
</evidence>
<dbReference type="Gene3D" id="3.90.1150.10">
    <property type="entry name" value="Aspartate Aminotransferase, domain 1"/>
    <property type="match status" value="1"/>
</dbReference>
<dbReference type="InterPro" id="IPR015422">
    <property type="entry name" value="PyrdxlP-dep_Trfase_small"/>
</dbReference>
<name>A0ABW6JT47_9BACI</name>
<protein>
    <submittedName>
        <fullName evidence="4">DegT/DnrJ/EryC1/StrS family aminotransferase</fullName>
    </submittedName>
</protein>
<sequence length="370" mass="41742">MIPLIDLRKQFQSIKEEILKETNKIIDSGTFILGPKVDQLEREIEKRLGVEHAITVANGTDALVLTLTAYGIGEGDEVITTPFTFFATAEAITRVGATPVFVDVDRTSFTIDPNKVAEKISSTTKAIIPVHLFGQPSDMTEIMLLAKENKLLVIEDACQAFGATYNGKNIGSIGDAACFSFFPTKNLGTMGDGGIITTSNHLVAEKIRMLRVHGSERKYFHKEIGYNSRLDEWHAAILLLCLKHIDKWNNQRGVLAERYRTKLKHCTSIKLPEARKDRSHTYHLFCLESPNREKIIKHLADHDIHTGIYYPCCLHLQEVYKYLRYQEGDLPIAEFLSKQLFAIPLHPFLSTEDQEKVIAALLDIEVTEKC</sequence>
<evidence type="ECO:0000256" key="2">
    <source>
        <dbReference type="ARBA" id="ARBA00037999"/>
    </source>
</evidence>
<gene>
    <name evidence="4" type="ORF">ACFYKT_01470</name>
</gene>
<dbReference type="CDD" id="cd00616">
    <property type="entry name" value="AHBA_syn"/>
    <property type="match status" value="1"/>
</dbReference>
<dbReference type="SUPFAM" id="SSF53383">
    <property type="entry name" value="PLP-dependent transferases"/>
    <property type="match status" value="1"/>
</dbReference>
<dbReference type="EMBL" id="JBIACJ010000001">
    <property type="protein sequence ID" value="MFE8695022.1"/>
    <property type="molecule type" value="Genomic_DNA"/>
</dbReference>
<keyword evidence="4" id="KW-0032">Aminotransferase</keyword>
<organism evidence="4 5">
    <name type="scientific">Cytobacillus mangrovibacter</name>
    <dbReference type="NCBI Taxonomy" id="3299024"/>
    <lineage>
        <taxon>Bacteria</taxon>
        <taxon>Bacillati</taxon>
        <taxon>Bacillota</taxon>
        <taxon>Bacilli</taxon>
        <taxon>Bacillales</taxon>
        <taxon>Bacillaceae</taxon>
        <taxon>Cytobacillus</taxon>
    </lineage>
</organism>
<reference evidence="4 5" key="1">
    <citation type="submission" date="2024-08" db="EMBL/GenBank/DDBJ databases">
        <title>Two novel Cytobacillus novel species.</title>
        <authorList>
            <person name="Liu G."/>
        </authorList>
    </citation>
    <scope>NUCLEOTIDE SEQUENCE [LARGE SCALE GENOMIC DNA]</scope>
    <source>
        <strain evidence="4 5">FJAT-53684</strain>
    </source>
</reference>